<gene>
    <name evidence="1" type="ORF">SAMN02745823_00998</name>
</gene>
<evidence type="ECO:0000313" key="2">
    <source>
        <dbReference type="Proteomes" id="UP000183995"/>
    </source>
</evidence>
<protein>
    <submittedName>
        <fullName evidence="1">Uncharacterized protein</fullName>
    </submittedName>
</protein>
<evidence type="ECO:0000313" key="1">
    <source>
        <dbReference type="EMBL" id="SHH78149.1"/>
    </source>
</evidence>
<reference evidence="1 2" key="1">
    <citation type="submission" date="2016-11" db="EMBL/GenBank/DDBJ databases">
        <authorList>
            <person name="Jaros S."/>
            <person name="Januszkiewicz K."/>
            <person name="Wedrychowicz H."/>
        </authorList>
    </citation>
    <scope>NUCLEOTIDE SEQUENCE [LARGE SCALE GENOMIC DNA]</scope>
    <source>
        <strain evidence="1 2">DSM 10068</strain>
    </source>
</reference>
<dbReference type="STRING" id="1123282.SAMN02745823_00998"/>
<dbReference type="InterPro" id="IPR046286">
    <property type="entry name" value="DUF6323"/>
</dbReference>
<dbReference type="Proteomes" id="UP000183995">
    <property type="component" value="Unassembled WGS sequence"/>
</dbReference>
<name>A0A1M5VSB2_9FIRM</name>
<dbReference type="AlphaFoldDB" id="A0A1M5VSB2"/>
<dbReference type="RefSeq" id="WP_073076543.1">
    <property type="nucleotide sequence ID" value="NZ_FQXV01000002.1"/>
</dbReference>
<dbReference type="OrthoDB" id="1707441at2"/>
<sequence>MDDDFEKALIKSSRLGAAEELRQTNALTGRYGLSLSDKQIADIVEKRFEAIEATGRVEFGHGIMRMLIGEFCDSPFIYQENYEETILELVDSFYYFKNESEDRIPDDELIKIMRRHFDTICQGSLEYLSGTTLEDLCRNTRYGYETDGDGRLF</sequence>
<proteinExistence type="predicted"/>
<accession>A0A1M5VSB2</accession>
<dbReference type="EMBL" id="FQXV01000002">
    <property type="protein sequence ID" value="SHH78149.1"/>
    <property type="molecule type" value="Genomic_DNA"/>
</dbReference>
<dbReference type="Pfam" id="PF19848">
    <property type="entry name" value="DUF6323"/>
    <property type="match status" value="1"/>
</dbReference>
<keyword evidence="2" id="KW-1185">Reference proteome</keyword>
<organism evidence="1 2">
    <name type="scientific">Sporobacter termitidis DSM 10068</name>
    <dbReference type="NCBI Taxonomy" id="1123282"/>
    <lineage>
        <taxon>Bacteria</taxon>
        <taxon>Bacillati</taxon>
        <taxon>Bacillota</taxon>
        <taxon>Clostridia</taxon>
        <taxon>Eubacteriales</taxon>
        <taxon>Oscillospiraceae</taxon>
        <taxon>Sporobacter</taxon>
    </lineage>
</organism>